<dbReference type="PANTHER" id="PTHR11278">
    <property type="entry name" value="40S RIBOSOMAL PROTEIN S7"/>
    <property type="match status" value="1"/>
</dbReference>
<reference evidence="6 7" key="1">
    <citation type="submission" date="2016-02" db="EMBL/GenBank/DDBJ databases">
        <title>Discovery of a natural microsporidian pathogen with a broad tissue tropism in Caenorhabditis elegans.</title>
        <authorList>
            <person name="Luallen R.J."/>
            <person name="Reinke A.W."/>
            <person name="Tong L."/>
            <person name="Botts M.R."/>
            <person name="Felix M.-A."/>
            <person name="Troemel E.R."/>
        </authorList>
    </citation>
    <scope>NUCLEOTIDE SEQUENCE [LARGE SCALE GENOMIC DNA]</scope>
    <source>
        <strain evidence="6 7">JUm2807</strain>
    </source>
</reference>
<proteinExistence type="inferred from homology"/>
<evidence type="ECO:0000256" key="2">
    <source>
        <dbReference type="ARBA" id="ARBA00022980"/>
    </source>
</evidence>
<evidence type="ECO:0000313" key="7">
    <source>
        <dbReference type="Proteomes" id="UP000185944"/>
    </source>
</evidence>
<dbReference type="AlphaFoldDB" id="A0A177EJ67"/>
<dbReference type="PANTHER" id="PTHR11278:SF0">
    <property type="entry name" value="SMALL RIBOSOMAL SUBUNIT PROTEIN ES7"/>
    <property type="match status" value="1"/>
</dbReference>
<dbReference type="GeneID" id="93646581"/>
<keyword evidence="2 4" id="KW-0689">Ribosomal protein</keyword>
<dbReference type="Pfam" id="PF01251">
    <property type="entry name" value="Ribosomal_S7e"/>
    <property type="match status" value="1"/>
</dbReference>
<comment type="caution">
    <text evidence="6">The sequence shown here is derived from an EMBL/GenBank/DDBJ whole genome shotgun (WGS) entry which is preliminary data.</text>
</comment>
<name>A0A177EJ67_9MICR</name>
<dbReference type="GO" id="GO:0006412">
    <property type="term" value="P:translation"/>
    <property type="evidence" value="ECO:0007669"/>
    <property type="project" value="InterPro"/>
</dbReference>
<organism evidence="6 7">
    <name type="scientific">Nematocida displodere</name>
    <dbReference type="NCBI Taxonomy" id="1805483"/>
    <lineage>
        <taxon>Eukaryota</taxon>
        <taxon>Fungi</taxon>
        <taxon>Fungi incertae sedis</taxon>
        <taxon>Microsporidia</taxon>
        <taxon>Nematocida</taxon>
    </lineage>
</organism>
<dbReference type="GO" id="GO:0022627">
    <property type="term" value="C:cytosolic small ribosomal subunit"/>
    <property type="evidence" value="ECO:0007669"/>
    <property type="project" value="TreeGrafter"/>
</dbReference>
<evidence type="ECO:0000256" key="3">
    <source>
        <dbReference type="ARBA" id="ARBA00023274"/>
    </source>
</evidence>
<evidence type="ECO:0000256" key="4">
    <source>
        <dbReference type="RuleBase" id="RU364105"/>
    </source>
</evidence>
<dbReference type="InterPro" id="IPR000554">
    <property type="entry name" value="Ribosomal_eS7"/>
</dbReference>
<dbReference type="GO" id="GO:0003735">
    <property type="term" value="F:structural constituent of ribosome"/>
    <property type="evidence" value="ECO:0007669"/>
    <property type="project" value="InterPro"/>
</dbReference>
<dbReference type="GO" id="GO:0042274">
    <property type="term" value="P:ribosomal small subunit biogenesis"/>
    <property type="evidence" value="ECO:0007669"/>
    <property type="project" value="TreeGrafter"/>
</dbReference>
<gene>
    <name evidence="6" type="ORF">NEDG_00231</name>
</gene>
<dbReference type="Proteomes" id="UP000185944">
    <property type="component" value="Unassembled WGS sequence"/>
</dbReference>
<dbReference type="RefSeq" id="XP_067545357.1">
    <property type="nucleotide sequence ID" value="XM_067687649.1"/>
</dbReference>
<dbReference type="OrthoDB" id="1724687at2759"/>
<evidence type="ECO:0000256" key="1">
    <source>
        <dbReference type="ARBA" id="ARBA00007820"/>
    </source>
</evidence>
<dbReference type="GO" id="GO:0006364">
    <property type="term" value="P:rRNA processing"/>
    <property type="evidence" value="ECO:0007669"/>
    <property type="project" value="TreeGrafter"/>
</dbReference>
<protein>
    <recommendedName>
        <fullName evidence="4">40S ribosomal protein S7</fullName>
    </recommendedName>
</protein>
<dbReference type="GO" id="GO:0030686">
    <property type="term" value="C:90S preribosome"/>
    <property type="evidence" value="ECO:0007669"/>
    <property type="project" value="TreeGrafter"/>
</dbReference>
<dbReference type="VEuPathDB" id="MicrosporidiaDB:NEDG_00231"/>
<keyword evidence="3 4" id="KW-0687">Ribonucleoprotein</keyword>
<keyword evidence="7" id="KW-1185">Reference proteome</keyword>
<accession>A0A177EJ67</accession>
<comment type="similarity">
    <text evidence="1 4">Belongs to the eukaryotic ribosomal protein eS7 family.</text>
</comment>
<feature type="region of interest" description="Disordered" evidence="5">
    <location>
        <begin position="1"/>
        <end position="20"/>
    </location>
</feature>
<dbReference type="STRING" id="1805483.A0A177EJ67"/>
<evidence type="ECO:0000256" key="5">
    <source>
        <dbReference type="SAM" id="MobiDB-lite"/>
    </source>
</evidence>
<dbReference type="GO" id="GO:0032040">
    <property type="term" value="C:small-subunit processome"/>
    <property type="evidence" value="ECO:0007669"/>
    <property type="project" value="TreeGrafter"/>
</dbReference>
<sequence length="181" mass="20153">MTHAAQTDKSTQKEESKHAQSIVKMLRETPKEKKVADAVFEKVEVVEFTKDSVLITVVVVPTSLLSAVKKTLGAVIGSIENAIGGTVFIIRRRVASGLKEGEKRFRTGPTYKDYQEAVAKDLAAPSHIVDRRTLVRADGSRLEKIITDIKCKKELAHRFAPMGLVFEELFGKKTSFQANYY</sequence>
<dbReference type="EMBL" id="LTDL01000014">
    <property type="protein sequence ID" value="OAG31756.1"/>
    <property type="molecule type" value="Genomic_DNA"/>
</dbReference>
<evidence type="ECO:0000313" key="6">
    <source>
        <dbReference type="EMBL" id="OAG31756.1"/>
    </source>
</evidence>